<keyword evidence="2" id="KW-0732">Signal</keyword>
<feature type="compositionally biased region" description="Polar residues" evidence="1">
    <location>
        <begin position="27"/>
        <end position="41"/>
    </location>
</feature>
<comment type="caution">
    <text evidence="3">The sequence shown here is derived from an EMBL/GenBank/DDBJ whole genome shotgun (WGS) entry which is preliminary data.</text>
</comment>
<feature type="compositionally biased region" description="Basic and acidic residues" evidence="1">
    <location>
        <begin position="43"/>
        <end position="55"/>
    </location>
</feature>
<feature type="signal peptide" evidence="2">
    <location>
        <begin position="1"/>
        <end position="23"/>
    </location>
</feature>
<evidence type="ECO:0000256" key="2">
    <source>
        <dbReference type="SAM" id="SignalP"/>
    </source>
</evidence>
<sequence length="296" mass="32616">MVVAKTYLFAVVGVAFVATHAGAQSMDHSQMQGMDHSQMSTPADDHATHKKDVTKKTPVPSTMPIPPLTDADRAAATPPHGGHDMMDNAVHSYLLLNRLETWNDKPGRGVAWEGKGWIGTDLNRVWLRSEGERVSSHTQAASTEVLYGRSVLPWWNAVAGVRHDSSPGAGQSFAAFGVRGLAPQKFEIEATAYVGQRGQTAARFEAEYELLLTNRLILQPLVEVNAYGKDDRLRGIGSGLSTAEAGLRMRYEFTRQFAPYIGVTREQSFGHTADFRRQADKRSGQARFVAGFRIWF</sequence>
<dbReference type="GO" id="GO:0005507">
    <property type="term" value="F:copper ion binding"/>
    <property type="evidence" value="ECO:0007669"/>
    <property type="project" value="InterPro"/>
</dbReference>
<evidence type="ECO:0000313" key="3">
    <source>
        <dbReference type="EMBL" id="PNS08170.1"/>
    </source>
</evidence>
<dbReference type="Pfam" id="PF05275">
    <property type="entry name" value="CopB"/>
    <property type="match status" value="1"/>
</dbReference>
<reference evidence="3 4" key="1">
    <citation type="submission" date="2017-08" db="EMBL/GenBank/DDBJ databases">
        <title>Lysobacter sylvestris genome.</title>
        <authorList>
            <person name="Zhang D.-C."/>
            <person name="Albuquerque L."/>
            <person name="Franca L."/>
            <person name="Froufe H.J.C."/>
            <person name="Barroso C."/>
            <person name="Egas C."/>
            <person name="Da Costa M."/>
            <person name="Margesin R."/>
        </authorList>
    </citation>
    <scope>NUCLEOTIDE SEQUENCE [LARGE SCALE GENOMIC DNA]</scope>
    <source>
        <strain evidence="3 4">AM20-91</strain>
    </source>
</reference>
<accession>A0A2K1PZG6</accession>
<gene>
    <name evidence="3" type="ORF">Lysil_2346</name>
</gene>
<dbReference type="InterPro" id="IPR007939">
    <property type="entry name" value="Cu-R_B_prcur"/>
</dbReference>
<evidence type="ECO:0000313" key="4">
    <source>
        <dbReference type="Proteomes" id="UP000236220"/>
    </source>
</evidence>
<dbReference type="Proteomes" id="UP000236220">
    <property type="component" value="Unassembled WGS sequence"/>
</dbReference>
<dbReference type="GO" id="GO:0006878">
    <property type="term" value="P:intracellular copper ion homeostasis"/>
    <property type="evidence" value="ECO:0007669"/>
    <property type="project" value="InterPro"/>
</dbReference>
<evidence type="ECO:0000256" key="1">
    <source>
        <dbReference type="SAM" id="MobiDB-lite"/>
    </source>
</evidence>
<dbReference type="AlphaFoldDB" id="A0A2K1PZG6"/>
<protein>
    <submittedName>
        <fullName evidence="3">Putative copper resistance-related protein</fullName>
    </submittedName>
</protein>
<feature type="chain" id="PRO_5014340282" evidence="2">
    <location>
        <begin position="24"/>
        <end position="296"/>
    </location>
</feature>
<feature type="region of interest" description="Disordered" evidence="1">
    <location>
        <begin position="27"/>
        <end position="83"/>
    </location>
</feature>
<organism evidence="3 4">
    <name type="scientific">Solilutibacter silvestris</name>
    <dbReference type="NCBI Taxonomy" id="1645665"/>
    <lineage>
        <taxon>Bacteria</taxon>
        <taxon>Pseudomonadati</taxon>
        <taxon>Pseudomonadota</taxon>
        <taxon>Gammaproteobacteria</taxon>
        <taxon>Lysobacterales</taxon>
        <taxon>Lysobacteraceae</taxon>
        <taxon>Solilutibacter</taxon>
    </lineage>
</organism>
<dbReference type="EMBL" id="NPZB01000002">
    <property type="protein sequence ID" value="PNS08170.1"/>
    <property type="molecule type" value="Genomic_DNA"/>
</dbReference>
<dbReference type="GO" id="GO:0009279">
    <property type="term" value="C:cell outer membrane"/>
    <property type="evidence" value="ECO:0007669"/>
    <property type="project" value="InterPro"/>
</dbReference>
<dbReference type="OrthoDB" id="9778934at2"/>
<keyword evidence="4" id="KW-1185">Reference proteome</keyword>
<name>A0A2K1PZG6_9GAMM</name>
<proteinExistence type="predicted"/>